<dbReference type="SMART" id="SM00283">
    <property type="entry name" value="MA"/>
    <property type="match status" value="1"/>
</dbReference>
<dbReference type="GO" id="GO:0004888">
    <property type="term" value="F:transmembrane signaling receptor activity"/>
    <property type="evidence" value="ECO:0007669"/>
    <property type="project" value="InterPro"/>
</dbReference>
<dbReference type="CDD" id="cd11386">
    <property type="entry name" value="MCP_signal"/>
    <property type="match status" value="1"/>
</dbReference>
<feature type="transmembrane region" description="Helical" evidence="8">
    <location>
        <begin position="7"/>
        <end position="28"/>
    </location>
</feature>
<evidence type="ECO:0000313" key="11">
    <source>
        <dbReference type="EMBL" id="SNZ15531.1"/>
    </source>
</evidence>
<dbReference type="InterPro" id="IPR004090">
    <property type="entry name" value="Chemotax_Me-accpt_rcpt"/>
</dbReference>
<keyword evidence="3 8" id="KW-0472">Membrane</keyword>
<evidence type="ECO:0000313" key="12">
    <source>
        <dbReference type="Proteomes" id="UP000219356"/>
    </source>
</evidence>
<feature type="compositionally biased region" description="Low complexity" evidence="7">
    <location>
        <begin position="269"/>
        <end position="279"/>
    </location>
</feature>
<dbReference type="Gene3D" id="6.10.340.10">
    <property type="match status" value="1"/>
</dbReference>
<dbReference type="SUPFAM" id="SSF58104">
    <property type="entry name" value="Methyl-accepting chemotaxis protein (MCP) signaling domain"/>
    <property type="match status" value="1"/>
</dbReference>
<evidence type="ECO:0000259" key="10">
    <source>
        <dbReference type="PROSITE" id="PS50885"/>
    </source>
</evidence>
<feature type="domain" description="Methyl-accepting transducer" evidence="9">
    <location>
        <begin position="275"/>
        <end position="511"/>
    </location>
</feature>
<dbReference type="Pfam" id="PF05227">
    <property type="entry name" value="CHASE3"/>
    <property type="match status" value="1"/>
</dbReference>
<dbReference type="GO" id="GO:0007165">
    <property type="term" value="P:signal transduction"/>
    <property type="evidence" value="ECO:0007669"/>
    <property type="project" value="UniProtKB-KW"/>
</dbReference>
<proteinExistence type="inferred from homology"/>
<keyword evidence="8" id="KW-0812">Transmembrane</keyword>
<dbReference type="AlphaFoldDB" id="A0A285P6M7"/>
<evidence type="ECO:0000256" key="5">
    <source>
        <dbReference type="ARBA" id="ARBA00029447"/>
    </source>
</evidence>
<evidence type="ECO:0000256" key="6">
    <source>
        <dbReference type="PROSITE-ProRule" id="PRU00284"/>
    </source>
</evidence>
<sequence length="561" mass="60943">MQIKTKLLGIISILIFSLVLIGGSSLYINSSMIEKNEILKDKMEFQNQIKHVQYRLAGLSNDERGFLVTGDSQFADGMQEKSDDIFSTLDQLETLIHNQGYTRNVDDIRTNFTAFWSMNQEVISQYASNPKEAEALHFGEERTLRKQVLDPSVNDLVAELNEDVKDLKNEIHSYGSVSKWFITAVTIISIILGIILSLLLLRSILVPLRSLNQQLEEIAQGDADLTQTVDVKSKDEFGQLATSFNAFVDSLAGIVKQISSSSQQVAASSEELSASAEQSRATSDQISHSMKEIAATSTNQSTMTEKSAASITEILTSLSSVAENTNSIAESSSHMKDKAEIGAASIHTTSEQMALIDQSVREAGNGLASLMKGTTEISHISSFITDISEQTNLLALNAAIEAARAGEHGKGFAVVAEEVRKLADETNKSASHIKQLVSTIETDSKDTEHNIHNVQQNVASGMHLTLETKEQFNEIVSYVEQVTSQIQEVAAATQQLTAGAEVIQHTIATLNTGTKETASRSDAAALATAEQLGSMEEISSAAVSLSNLAEELQMVVSRFKY</sequence>
<protein>
    <submittedName>
        <fullName evidence="11">Methyl-accepting chemotaxis protein</fullName>
    </submittedName>
</protein>
<dbReference type="PANTHER" id="PTHR32089:SF114">
    <property type="entry name" value="METHYL-ACCEPTING CHEMOTAXIS PROTEIN MCPB"/>
    <property type="match status" value="1"/>
</dbReference>
<name>A0A285P6M7_9BACI</name>
<evidence type="ECO:0000256" key="4">
    <source>
        <dbReference type="ARBA" id="ARBA00023224"/>
    </source>
</evidence>
<dbReference type="InterPro" id="IPR004089">
    <property type="entry name" value="MCPsignal_dom"/>
</dbReference>
<reference evidence="12" key="1">
    <citation type="submission" date="2017-09" db="EMBL/GenBank/DDBJ databases">
        <authorList>
            <person name="Varghese N."/>
            <person name="Submissions S."/>
        </authorList>
    </citation>
    <scope>NUCLEOTIDE SEQUENCE [LARGE SCALE GENOMIC DNA]</scope>
    <source>
        <strain evidence="12">CGMCC 1.8913</strain>
    </source>
</reference>
<feature type="region of interest" description="Disordered" evidence="7">
    <location>
        <begin position="269"/>
        <end position="288"/>
    </location>
</feature>
<keyword evidence="4 6" id="KW-0807">Transducer</keyword>
<dbReference type="Gene3D" id="1.10.287.950">
    <property type="entry name" value="Methyl-accepting chemotaxis protein"/>
    <property type="match status" value="1"/>
</dbReference>
<dbReference type="InterPro" id="IPR007891">
    <property type="entry name" value="CHASE3"/>
</dbReference>
<keyword evidence="8" id="KW-1133">Transmembrane helix</keyword>
<dbReference type="GO" id="GO:0006935">
    <property type="term" value="P:chemotaxis"/>
    <property type="evidence" value="ECO:0007669"/>
    <property type="project" value="InterPro"/>
</dbReference>
<dbReference type="PANTHER" id="PTHR32089">
    <property type="entry name" value="METHYL-ACCEPTING CHEMOTAXIS PROTEIN MCPB"/>
    <property type="match status" value="1"/>
</dbReference>
<feature type="domain" description="HAMP" evidence="10">
    <location>
        <begin position="202"/>
        <end position="256"/>
    </location>
</feature>
<dbReference type="PRINTS" id="PR00260">
    <property type="entry name" value="CHEMTRNSDUCR"/>
</dbReference>
<evidence type="ECO:0000256" key="1">
    <source>
        <dbReference type="ARBA" id="ARBA00004236"/>
    </source>
</evidence>
<evidence type="ECO:0000256" key="3">
    <source>
        <dbReference type="ARBA" id="ARBA00023136"/>
    </source>
</evidence>
<evidence type="ECO:0000259" key="9">
    <source>
        <dbReference type="PROSITE" id="PS50111"/>
    </source>
</evidence>
<comment type="subcellular location">
    <subcellularLocation>
        <location evidence="1">Cell membrane</location>
    </subcellularLocation>
</comment>
<feature type="transmembrane region" description="Helical" evidence="8">
    <location>
        <begin position="180"/>
        <end position="201"/>
    </location>
</feature>
<dbReference type="EMBL" id="OBEK01000004">
    <property type="protein sequence ID" value="SNZ15531.1"/>
    <property type="molecule type" value="Genomic_DNA"/>
</dbReference>
<evidence type="ECO:0000256" key="2">
    <source>
        <dbReference type="ARBA" id="ARBA00022475"/>
    </source>
</evidence>
<gene>
    <name evidence="11" type="ORF">SAMN05421503_2658</name>
</gene>
<keyword evidence="12" id="KW-1185">Reference proteome</keyword>
<dbReference type="RefSeq" id="WP_097042845.1">
    <property type="nucleotide sequence ID" value="NZ_OBEK01000004.1"/>
</dbReference>
<accession>A0A285P6M7</accession>
<dbReference type="Pfam" id="PF00672">
    <property type="entry name" value="HAMP"/>
    <property type="match status" value="1"/>
</dbReference>
<dbReference type="Pfam" id="PF00015">
    <property type="entry name" value="MCPsignal"/>
    <property type="match status" value="1"/>
</dbReference>
<evidence type="ECO:0000256" key="8">
    <source>
        <dbReference type="SAM" id="Phobius"/>
    </source>
</evidence>
<keyword evidence="2" id="KW-1003">Cell membrane</keyword>
<dbReference type="InterPro" id="IPR003660">
    <property type="entry name" value="HAMP_dom"/>
</dbReference>
<dbReference type="SMART" id="SM00304">
    <property type="entry name" value="HAMP"/>
    <property type="match status" value="1"/>
</dbReference>
<evidence type="ECO:0000256" key="7">
    <source>
        <dbReference type="SAM" id="MobiDB-lite"/>
    </source>
</evidence>
<dbReference type="Proteomes" id="UP000219356">
    <property type="component" value="Unassembled WGS sequence"/>
</dbReference>
<dbReference type="OrthoDB" id="107771at2"/>
<dbReference type="PROSITE" id="PS50885">
    <property type="entry name" value="HAMP"/>
    <property type="match status" value="1"/>
</dbReference>
<organism evidence="11 12">
    <name type="scientific">Terribacillus aidingensis</name>
    <dbReference type="NCBI Taxonomy" id="586416"/>
    <lineage>
        <taxon>Bacteria</taxon>
        <taxon>Bacillati</taxon>
        <taxon>Bacillota</taxon>
        <taxon>Bacilli</taxon>
        <taxon>Bacillales</taxon>
        <taxon>Bacillaceae</taxon>
        <taxon>Terribacillus</taxon>
    </lineage>
</organism>
<dbReference type="PROSITE" id="PS50111">
    <property type="entry name" value="CHEMOTAXIS_TRANSDUC_2"/>
    <property type="match status" value="1"/>
</dbReference>
<dbReference type="GO" id="GO:0005886">
    <property type="term" value="C:plasma membrane"/>
    <property type="evidence" value="ECO:0007669"/>
    <property type="project" value="UniProtKB-SubCell"/>
</dbReference>
<dbReference type="CDD" id="cd06225">
    <property type="entry name" value="HAMP"/>
    <property type="match status" value="1"/>
</dbReference>
<comment type="similarity">
    <text evidence="5">Belongs to the methyl-accepting chemotaxis (MCP) protein family.</text>
</comment>